<dbReference type="SUPFAM" id="SSF54909">
    <property type="entry name" value="Dimeric alpha+beta barrel"/>
    <property type="match status" value="1"/>
</dbReference>
<comment type="caution">
    <text evidence="1">The sequence shown here is derived from an EMBL/GenBank/DDBJ whole genome shotgun (WGS) entry which is preliminary data.</text>
</comment>
<dbReference type="Gene3D" id="3.30.70.100">
    <property type="match status" value="1"/>
</dbReference>
<evidence type="ECO:0000313" key="2">
    <source>
        <dbReference type="Proteomes" id="UP000275225"/>
    </source>
</evidence>
<gene>
    <name evidence="1" type="ORF">EHW97_08885</name>
</gene>
<keyword evidence="2" id="KW-1185">Reference proteome</keyword>
<dbReference type="OrthoDB" id="3296336at2"/>
<sequence>MIRTILTFRPAPEAIAEIEKIYAAGDVLAYSLEQTRALASELAVGIDDADRPEVVVTALWPDEAAYQEWLDHPRRAAVAPGLPELVGPVGAARRYEVRQRVVKNEDGSIGRDA</sequence>
<protein>
    <submittedName>
        <fullName evidence="1">Uncharacterized protein</fullName>
    </submittedName>
</protein>
<organism evidence="1 2">
    <name type="scientific">Aeromicrobium camelliae</name>
    <dbReference type="NCBI Taxonomy" id="1538144"/>
    <lineage>
        <taxon>Bacteria</taxon>
        <taxon>Bacillati</taxon>
        <taxon>Actinomycetota</taxon>
        <taxon>Actinomycetes</taxon>
        <taxon>Propionibacteriales</taxon>
        <taxon>Nocardioidaceae</taxon>
        <taxon>Aeromicrobium</taxon>
    </lineage>
</organism>
<proteinExistence type="predicted"/>
<dbReference type="RefSeq" id="WP_124236811.1">
    <property type="nucleotide sequence ID" value="NZ_JBHUFI010000019.1"/>
</dbReference>
<dbReference type="Proteomes" id="UP000275225">
    <property type="component" value="Unassembled WGS sequence"/>
</dbReference>
<dbReference type="InterPro" id="IPR011008">
    <property type="entry name" value="Dimeric_a/b-barrel"/>
</dbReference>
<reference evidence="1 2" key="1">
    <citation type="submission" date="2018-11" db="EMBL/GenBank/DDBJ databases">
        <authorList>
            <person name="Li F."/>
        </authorList>
    </citation>
    <scope>NUCLEOTIDE SEQUENCE [LARGE SCALE GENOMIC DNA]</scope>
    <source>
        <strain evidence="1 2">YS17T</strain>
    </source>
</reference>
<name>A0A3N6ZCE7_9ACTN</name>
<dbReference type="EMBL" id="RQJX01000010">
    <property type="protein sequence ID" value="RQN07861.1"/>
    <property type="molecule type" value="Genomic_DNA"/>
</dbReference>
<dbReference type="AlphaFoldDB" id="A0A3N6ZCE7"/>
<accession>A0A3N6ZCE7</accession>
<evidence type="ECO:0000313" key="1">
    <source>
        <dbReference type="EMBL" id="RQN07861.1"/>
    </source>
</evidence>